<evidence type="ECO:0000313" key="1">
    <source>
        <dbReference type="EMBL" id="KAI3754396.1"/>
    </source>
</evidence>
<proteinExistence type="predicted"/>
<dbReference type="EMBL" id="CM042035">
    <property type="protein sequence ID" value="KAI3754396.1"/>
    <property type="molecule type" value="Genomic_DNA"/>
</dbReference>
<dbReference type="Proteomes" id="UP001056120">
    <property type="component" value="Linkage Group LG18"/>
</dbReference>
<protein>
    <submittedName>
        <fullName evidence="1">Uncharacterized protein</fullName>
    </submittedName>
</protein>
<name>A0ACB9E6I3_9ASTR</name>
<keyword evidence="2" id="KW-1185">Reference proteome</keyword>
<evidence type="ECO:0000313" key="2">
    <source>
        <dbReference type="Proteomes" id="UP001056120"/>
    </source>
</evidence>
<accession>A0ACB9E6I3</accession>
<comment type="caution">
    <text evidence="1">The sequence shown here is derived from an EMBL/GenBank/DDBJ whole genome shotgun (WGS) entry which is preliminary data.</text>
</comment>
<gene>
    <name evidence="1" type="ORF">L1987_54179</name>
</gene>
<organism evidence="1 2">
    <name type="scientific">Smallanthus sonchifolius</name>
    <dbReference type="NCBI Taxonomy" id="185202"/>
    <lineage>
        <taxon>Eukaryota</taxon>
        <taxon>Viridiplantae</taxon>
        <taxon>Streptophyta</taxon>
        <taxon>Embryophyta</taxon>
        <taxon>Tracheophyta</taxon>
        <taxon>Spermatophyta</taxon>
        <taxon>Magnoliopsida</taxon>
        <taxon>eudicotyledons</taxon>
        <taxon>Gunneridae</taxon>
        <taxon>Pentapetalae</taxon>
        <taxon>asterids</taxon>
        <taxon>campanulids</taxon>
        <taxon>Asterales</taxon>
        <taxon>Asteraceae</taxon>
        <taxon>Asteroideae</taxon>
        <taxon>Heliantheae alliance</taxon>
        <taxon>Millerieae</taxon>
        <taxon>Smallanthus</taxon>
    </lineage>
</organism>
<reference evidence="2" key="1">
    <citation type="journal article" date="2022" name="Mol. Ecol. Resour.">
        <title>The genomes of chicory, endive, great burdock and yacon provide insights into Asteraceae palaeo-polyploidization history and plant inulin production.</title>
        <authorList>
            <person name="Fan W."/>
            <person name="Wang S."/>
            <person name="Wang H."/>
            <person name="Wang A."/>
            <person name="Jiang F."/>
            <person name="Liu H."/>
            <person name="Zhao H."/>
            <person name="Xu D."/>
            <person name="Zhang Y."/>
        </authorList>
    </citation>
    <scope>NUCLEOTIDE SEQUENCE [LARGE SCALE GENOMIC DNA]</scope>
    <source>
        <strain evidence="2">cv. Yunnan</strain>
    </source>
</reference>
<reference evidence="1 2" key="2">
    <citation type="journal article" date="2022" name="Mol. Ecol. Resour.">
        <title>The genomes of chicory, endive, great burdock and yacon provide insights into Asteraceae paleo-polyploidization history and plant inulin production.</title>
        <authorList>
            <person name="Fan W."/>
            <person name="Wang S."/>
            <person name="Wang H."/>
            <person name="Wang A."/>
            <person name="Jiang F."/>
            <person name="Liu H."/>
            <person name="Zhao H."/>
            <person name="Xu D."/>
            <person name="Zhang Y."/>
        </authorList>
    </citation>
    <scope>NUCLEOTIDE SEQUENCE [LARGE SCALE GENOMIC DNA]</scope>
    <source>
        <strain evidence="2">cv. Yunnan</strain>
        <tissue evidence="1">Leaves</tissue>
    </source>
</reference>
<sequence>MRFHIIVFSKNYASSSWCLDELVKLMECQKTIEQTAYPIFYDGEPTEIRNQSGAVGEAFAKHVEKEAVEKHEKDSWSSILLAHLCSIVAFCCNGSSTSLNGFAVDLVASLSLHLYYSVNDLCHREKEDDVGRWRNALKEAAGLAGWELKNTFNGVKNVVSSLGIGSEDVHIIRIKGIGGGGKTTLARAVFNHISTWFEDQLEALTGELTWFKPESRIIITTRDEYAFKKEIPNQGYEELLGNVVHYAAGLPLTIKVLSSHLCGRTKNEWVDAIERLKTIPFKKTLERLELSYNGLEDDQKEIFLDVVCILKGERIDRAIRLLKSWGFNAQIGLRVLDRKSLITISDTEYLGMHDHIEEMGWKYLGMHDHIEEMGWNIVCRSHPLEPSRHSRLWIKEEIEDMLVNESVLKKIKFIDLTCSKLRTFDLRMAPLLETLDLGGSEYFVELQMPVECSNLKFLDLSGSKVNLGLTPHLERLYLIGCHNFVELLKPVECPNLERLYLIGCHDFIELLMPVECPSLKSLDFSGSKVSRLNLGLVPYLKRLDLKGCHDFVELHLPVECPDLKLLNLSGSKLSNLNLELTPHLERLDVENCYYLQEVYAPVGCLKNLLFLNLSNSLRFEYFLYAKGYESPGLDSLATLELTAESIDICRLHSNDNLSKFRLKCKYKEPLLSWSGNVEKLISLGLCACTNLESFSATICGLQHLKELRLEGNIPNVLKDLWKLEGLKNLSLRIKEIKNVPKSICMLKHLKSLTHKSCWLLERLPENIFKLECLEELYIEDCRSLRDIPNNICKIKCLKRLRLSSCHQVEKFPEELGRLECLEELHITGCRSLRDIPNSLCKMKCLKRLHLSSCNQVEKLSEELGRLECLEELHLTGFTSLPDIQNNICNMICLKHLHLSGDLLSLFSDLEEPMRDYKRFSFFVYRKS</sequence>